<reference evidence="1" key="1">
    <citation type="submission" date="2022-10" db="EMBL/GenBank/DDBJ databases">
        <title>Hoeflea sp. G2-23, isolated from marine algae.</title>
        <authorList>
            <person name="Kristyanto S."/>
            <person name="Kim J.M."/>
            <person name="Jeon C.O."/>
        </authorList>
    </citation>
    <scope>NUCLEOTIDE SEQUENCE</scope>
    <source>
        <strain evidence="1">G2-23</strain>
    </source>
</reference>
<evidence type="ECO:0000313" key="1">
    <source>
        <dbReference type="EMBL" id="MCY0147005.1"/>
    </source>
</evidence>
<comment type="caution">
    <text evidence="1">The sequence shown here is derived from an EMBL/GenBank/DDBJ whole genome shotgun (WGS) entry which is preliminary data.</text>
</comment>
<name>A0ABT3Z5H3_9HYPH</name>
<organism evidence="1 2">
    <name type="scientific">Hoeflea algicola</name>
    <dbReference type="NCBI Taxonomy" id="2983763"/>
    <lineage>
        <taxon>Bacteria</taxon>
        <taxon>Pseudomonadati</taxon>
        <taxon>Pseudomonadota</taxon>
        <taxon>Alphaproteobacteria</taxon>
        <taxon>Hyphomicrobiales</taxon>
        <taxon>Rhizobiaceae</taxon>
        <taxon>Hoeflea</taxon>
    </lineage>
</organism>
<accession>A0ABT3Z5H3</accession>
<dbReference type="RefSeq" id="WP_267652630.1">
    <property type="nucleotide sequence ID" value="NZ_JAOVZR010000001.1"/>
</dbReference>
<protein>
    <submittedName>
        <fullName evidence="1">Uncharacterized protein</fullName>
    </submittedName>
</protein>
<evidence type="ECO:0000313" key="2">
    <source>
        <dbReference type="Proteomes" id="UP001073227"/>
    </source>
</evidence>
<gene>
    <name evidence="1" type="ORF">OEG84_04540</name>
</gene>
<dbReference type="EMBL" id="JAOVZR010000001">
    <property type="protein sequence ID" value="MCY0147005.1"/>
    <property type="molecule type" value="Genomic_DNA"/>
</dbReference>
<sequence length="59" mass="6583">MQSSFRKIAGHATPETDVTCMHHRALEHWCLQPCDLTQKDGLFRDRDGANAAITGCKVL</sequence>
<proteinExistence type="predicted"/>
<dbReference type="Proteomes" id="UP001073227">
    <property type="component" value="Unassembled WGS sequence"/>
</dbReference>
<keyword evidence="2" id="KW-1185">Reference proteome</keyword>